<dbReference type="PANTHER" id="PTHR45566">
    <property type="entry name" value="HTH-TYPE TRANSCRIPTIONAL REGULATOR YHJB-RELATED"/>
    <property type="match status" value="1"/>
</dbReference>
<dbReference type="InterPro" id="IPR011006">
    <property type="entry name" value="CheY-like_superfamily"/>
</dbReference>
<proteinExistence type="predicted"/>
<dbReference type="Gene3D" id="3.40.50.2300">
    <property type="match status" value="1"/>
</dbReference>
<protein>
    <submittedName>
        <fullName evidence="2">DNA-binding response regulator</fullName>
    </submittedName>
</protein>
<sequence>MSSVVSSVEQSCSERVVLVDHRELTRIALIRSLSHALSGTLVIGASCISDLSGHVTSDIRAVVIHVDQSPKAAHSMAEVILMARALLGAVAIVVLAESDDRDAVATASDAGASAFLTTSTPLELAAATLRFVMAGGSSLPTPGSVGFSLPRLASAIYQSDPQLEKLTQREEQVLRLVGQGAQNKTIAFMLNMSENTVKVHLHRIIHKFGLHNRTEVALLSGRYFATTGAQERIDVALASPPPPAFVLDLGA</sequence>
<evidence type="ECO:0000259" key="1">
    <source>
        <dbReference type="PROSITE" id="PS50043"/>
    </source>
</evidence>
<dbReference type="RefSeq" id="WP_114958307.1">
    <property type="nucleotide sequence ID" value="NZ_JBHSJF010000008.1"/>
</dbReference>
<dbReference type="SUPFAM" id="SSF46894">
    <property type="entry name" value="C-terminal effector domain of the bipartite response regulators"/>
    <property type="match status" value="1"/>
</dbReference>
<dbReference type="Proteomes" id="UP001595796">
    <property type="component" value="Unassembled WGS sequence"/>
</dbReference>
<dbReference type="PROSITE" id="PS50043">
    <property type="entry name" value="HTH_LUXR_2"/>
    <property type="match status" value="1"/>
</dbReference>
<comment type="caution">
    <text evidence="2">The sequence shown here is derived from an EMBL/GenBank/DDBJ whole genome shotgun (WGS) entry which is preliminary data.</text>
</comment>
<feature type="domain" description="HTH luxR-type" evidence="1">
    <location>
        <begin position="159"/>
        <end position="224"/>
    </location>
</feature>
<evidence type="ECO:0000313" key="2">
    <source>
        <dbReference type="EMBL" id="MFC5069483.1"/>
    </source>
</evidence>
<dbReference type="PROSITE" id="PS00622">
    <property type="entry name" value="HTH_LUXR_1"/>
    <property type="match status" value="1"/>
</dbReference>
<dbReference type="Pfam" id="PF00196">
    <property type="entry name" value="GerE"/>
    <property type="match status" value="1"/>
</dbReference>
<dbReference type="PANTHER" id="PTHR45566:SF1">
    <property type="entry name" value="HTH-TYPE TRANSCRIPTIONAL REGULATOR YHJB-RELATED"/>
    <property type="match status" value="1"/>
</dbReference>
<dbReference type="CDD" id="cd06170">
    <property type="entry name" value="LuxR_C_like"/>
    <property type="match status" value="1"/>
</dbReference>
<gene>
    <name evidence="2" type="ORF">ACFPFW_15805</name>
</gene>
<evidence type="ECO:0000313" key="3">
    <source>
        <dbReference type="Proteomes" id="UP001595796"/>
    </source>
</evidence>
<dbReference type="SMART" id="SM00421">
    <property type="entry name" value="HTH_LUXR"/>
    <property type="match status" value="1"/>
</dbReference>
<dbReference type="InterPro" id="IPR000792">
    <property type="entry name" value="Tscrpt_reg_LuxR_C"/>
</dbReference>
<accession>A0ABV9Z6I2</accession>
<dbReference type="GO" id="GO:0003677">
    <property type="term" value="F:DNA binding"/>
    <property type="evidence" value="ECO:0007669"/>
    <property type="project" value="UniProtKB-KW"/>
</dbReference>
<dbReference type="EMBL" id="JBHSJF010000008">
    <property type="protein sequence ID" value="MFC5069483.1"/>
    <property type="molecule type" value="Genomic_DNA"/>
</dbReference>
<dbReference type="PRINTS" id="PR00038">
    <property type="entry name" value="HTHLUXR"/>
</dbReference>
<name>A0ABV9Z6I2_9HYPH</name>
<reference evidence="3" key="1">
    <citation type="journal article" date="2019" name="Int. J. Syst. Evol. Microbiol.">
        <title>The Global Catalogue of Microorganisms (GCM) 10K type strain sequencing project: providing services to taxonomists for standard genome sequencing and annotation.</title>
        <authorList>
            <consortium name="The Broad Institute Genomics Platform"/>
            <consortium name="The Broad Institute Genome Sequencing Center for Infectious Disease"/>
            <person name="Wu L."/>
            <person name="Ma J."/>
        </authorList>
    </citation>
    <scope>NUCLEOTIDE SEQUENCE [LARGE SCALE GENOMIC DNA]</scope>
    <source>
        <strain evidence="3">CGMCC 1.16444</strain>
    </source>
</reference>
<keyword evidence="3" id="KW-1185">Reference proteome</keyword>
<dbReference type="InterPro" id="IPR016032">
    <property type="entry name" value="Sig_transdc_resp-reg_C-effctor"/>
</dbReference>
<keyword evidence="2" id="KW-0238">DNA-binding</keyword>
<dbReference type="SUPFAM" id="SSF52172">
    <property type="entry name" value="CheY-like"/>
    <property type="match status" value="1"/>
</dbReference>
<organism evidence="2 3">
    <name type="scientific">Flaviflagellibacter deserti</name>
    <dbReference type="NCBI Taxonomy" id="2267266"/>
    <lineage>
        <taxon>Bacteria</taxon>
        <taxon>Pseudomonadati</taxon>
        <taxon>Pseudomonadota</taxon>
        <taxon>Alphaproteobacteria</taxon>
        <taxon>Hyphomicrobiales</taxon>
        <taxon>Flaviflagellibacter</taxon>
    </lineage>
</organism>
<dbReference type="InterPro" id="IPR051015">
    <property type="entry name" value="EvgA-like"/>
</dbReference>